<gene>
    <name evidence="10" type="ORF">FSB_LOCUS12896</name>
</gene>
<evidence type="ECO:0000256" key="8">
    <source>
        <dbReference type="SAM" id="SignalP"/>
    </source>
</evidence>
<keyword evidence="3" id="KW-0677">Repeat</keyword>
<feature type="domain" description="PGG" evidence="9">
    <location>
        <begin position="1"/>
        <end position="98"/>
    </location>
</feature>
<evidence type="ECO:0000256" key="7">
    <source>
        <dbReference type="SAM" id="Phobius"/>
    </source>
</evidence>
<evidence type="ECO:0000256" key="4">
    <source>
        <dbReference type="ARBA" id="ARBA00022989"/>
    </source>
</evidence>
<dbReference type="PANTHER" id="PTHR24186:SF46">
    <property type="entry name" value="PROTEIN ACCELERATED CELL DEATH 6-LIKE"/>
    <property type="match status" value="1"/>
</dbReference>
<evidence type="ECO:0000313" key="10">
    <source>
        <dbReference type="EMBL" id="SPC85014.1"/>
    </source>
</evidence>
<keyword evidence="4 7" id="KW-1133">Transmembrane helix</keyword>
<feature type="transmembrane region" description="Helical" evidence="7">
    <location>
        <begin position="104"/>
        <end position="129"/>
    </location>
</feature>
<sequence>MLVAILVATLTFSAAFTLPGGYNRPEGMATFLERHAFHVFIICNTIAMYSSIIVVLALVWAQLGDLNLVIVAFKFTVPIFGLTLTMVTITFMAGNYLVLRNLNWLAYVVLIIGSFFLLTLSILFFPLCLPTSLHHPIPRYILYYPFCLLIKVTRSDTDYTEEE</sequence>
<evidence type="ECO:0000256" key="1">
    <source>
        <dbReference type="ARBA" id="ARBA00004141"/>
    </source>
</evidence>
<keyword evidence="5" id="KW-0040">ANK repeat</keyword>
<name>A0A2N9FE05_FAGSY</name>
<feature type="transmembrane region" description="Helical" evidence="7">
    <location>
        <begin position="75"/>
        <end position="98"/>
    </location>
</feature>
<feature type="signal peptide" evidence="8">
    <location>
        <begin position="1"/>
        <end position="15"/>
    </location>
</feature>
<organism evidence="10">
    <name type="scientific">Fagus sylvatica</name>
    <name type="common">Beechnut</name>
    <dbReference type="NCBI Taxonomy" id="28930"/>
    <lineage>
        <taxon>Eukaryota</taxon>
        <taxon>Viridiplantae</taxon>
        <taxon>Streptophyta</taxon>
        <taxon>Embryophyta</taxon>
        <taxon>Tracheophyta</taxon>
        <taxon>Spermatophyta</taxon>
        <taxon>Magnoliopsida</taxon>
        <taxon>eudicotyledons</taxon>
        <taxon>Gunneridae</taxon>
        <taxon>Pentapetalae</taxon>
        <taxon>rosids</taxon>
        <taxon>fabids</taxon>
        <taxon>Fagales</taxon>
        <taxon>Fagaceae</taxon>
        <taxon>Fagus</taxon>
    </lineage>
</organism>
<dbReference type="EMBL" id="OIVN01000749">
    <property type="protein sequence ID" value="SPC85014.1"/>
    <property type="molecule type" value="Genomic_DNA"/>
</dbReference>
<comment type="subcellular location">
    <subcellularLocation>
        <location evidence="1">Membrane</location>
        <topology evidence="1">Multi-pass membrane protein</topology>
    </subcellularLocation>
</comment>
<evidence type="ECO:0000256" key="3">
    <source>
        <dbReference type="ARBA" id="ARBA00022737"/>
    </source>
</evidence>
<reference evidence="10" key="1">
    <citation type="submission" date="2018-02" db="EMBL/GenBank/DDBJ databases">
        <authorList>
            <person name="Cohen D.B."/>
            <person name="Kent A.D."/>
        </authorList>
    </citation>
    <scope>NUCLEOTIDE SEQUENCE</scope>
</reference>
<dbReference type="AlphaFoldDB" id="A0A2N9FE05"/>
<keyword evidence="6 7" id="KW-0472">Membrane</keyword>
<evidence type="ECO:0000256" key="6">
    <source>
        <dbReference type="ARBA" id="ARBA00023136"/>
    </source>
</evidence>
<accession>A0A2N9FE05</accession>
<dbReference type="GO" id="GO:0005886">
    <property type="term" value="C:plasma membrane"/>
    <property type="evidence" value="ECO:0007669"/>
    <property type="project" value="TreeGrafter"/>
</dbReference>
<feature type="chain" id="PRO_5014899453" description="PGG domain-containing protein" evidence="8">
    <location>
        <begin position="16"/>
        <end position="163"/>
    </location>
</feature>
<evidence type="ECO:0000256" key="5">
    <source>
        <dbReference type="ARBA" id="ARBA00023043"/>
    </source>
</evidence>
<evidence type="ECO:0000256" key="2">
    <source>
        <dbReference type="ARBA" id="ARBA00022692"/>
    </source>
</evidence>
<proteinExistence type="predicted"/>
<protein>
    <recommendedName>
        <fullName evidence="9">PGG domain-containing protein</fullName>
    </recommendedName>
</protein>
<dbReference type="PANTHER" id="PTHR24186">
    <property type="entry name" value="PROTEIN PHOSPHATASE 1 REGULATORY SUBUNIT"/>
    <property type="match status" value="1"/>
</dbReference>
<evidence type="ECO:0000259" key="9">
    <source>
        <dbReference type="Pfam" id="PF13962"/>
    </source>
</evidence>
<keyword evidence="2 7" id="KW-0812">Transmembrane</keyword>
<dbReference type="Pfam" id="PF13962">
    <property type="entry name" value="PGG"/>
    <property type="match status" value="1"/>
</dbReference>
<feature type="transmembrane region" description="Helical" evidence="7">
    <location>
        <begin position="39"/>
        <end position="63"/>
    </location>
</feature>
<dbReference type="InterPro" id="IPR026961">
    <property type="entry name" value="PGG_dom"/>
</dbReference>
<keyword evidence="8" id="KW-0732">Signal</keyword>